<reference evidence="1 2" key="1">
    <citation type="journal article" date="2014" name="PLoS Genet.">
        <title>The Genome of Spironucleus salmonicida Highlights a Fish Pathogen Adapted to Fluctuating Environments.</title>
        <authorList>
            <person name="Xu F."/>
            <person name="Jerlstrom-Hultqvist J."/>
            <person name="Einarsson E."/>
            <person name="Astvaldsson A."/>
            <person name="Svard S.G."/>
            <person name="Andersson J.O."/>
        </authorList>
    </citation>
    <scope>NUCLEOTIDE SEQUENCE</scope>
    <source>
        <strain evidence="2">ATCC 50377</strain>
    </source>
</reference>
<evidence type="ECO:0000313" key="2">
    <source>
        <dbReference type="EMBL" id="KAH0570909.1"/>
    </source>
</evidence>
<proteinExistence type="predicted"/>
<evidence type="ECO:0000313" key="3">
    <source>
        <dbReference type="Proteomes" id="UP000018208"/>
    </source>
</evidence>
<dbReference type="Proteomes" id="UP000018208">
    <property type="component" value="Unassembled WGS sequence"/>
</dbReference>
<accession>V6LWK3</accession>
<organism evidence="1">
    <name type="scientific">Spironucleus salmonicida</name>
    <dbReference type="NCBI Taxonomy" id="348837"/>
    <lineage>
        <taxon>Eukaryota</taxon>
        <taxon>Metamonada</taxon>
        <taxon>Diplomonadida</taxon>
        <taxon>Hexamitidae</taxon>
        <taxon>Hexamitinae</taxon>
        <taxon>Spironucleus</taxon>
    </lineage>
</organism>
<evidence type="ECO:0000313" key="1">
    <source>
        <dbReference type="EMBL" id="EST48960.1"/>
    </source>
</evidence>
<sequence length="79" mass="9606">MQERPKLIYLPREVQQYVIDLENKLENLQTFCARRPDYKNTFQLDPTRIKFVEDFTEMSVAEKAIFNLEYHNEDEEVSF</sequence>
<gene>
    <name evidence="1" type="ORF">SS50377_10808</name>
    <name evidence="2" type="ORF">SS50377_27202</name>
</gene>
<dbReference type="EMBL" id="AUWU02000007">
    <property type="protein sequence ID" value="KAH0570909.1"/>
    <property type="molecule type" value="Genomic_DNA"/>
</dbReference>
<name>V6LWK3_9EUKA</name>
<reference evidence="2" key="2">
    <citation type="submission" date="2020-12" db="EMBL/GenBank/DDBJ databases">
        <title>New Spironucleus salmonicida genome in near-complete chromosomes.</title>
        <authorList>
            <person name="Xu F."/>
            <person name="Kurt Z."/>
            <person name="Jimenez-Gonzalez A."/>
            <person name="Astvaldsson A."/>
            <person name="Andersson J.O."/>
            <person name="Svard S.G."/>
        </authorList>
    </citation>
    <scope>NUCLEOTIDE SEQUENCE</scope>
    <source>
        <strain evidence="2">ATCC 50377</strain>
    </source>
</reference>
<dbReference type="VEuPathDB" id="GiardiaDB:SS50377_27202"/>
<keyword evidence="3" id="KW-1185">Reference proteome</keyword>
<dbReference type="AlphaFoldDB" id="V6LWK3"/>
<dbReference type="EMBL" id="KI545970">
    <property type="protein sequence ID" value="EST48960.1"/>
    <property type="molecule type" value="Genomic_DNA"/>
</dbReference>
<protein>
    <submittedName>
        <fullName evidence="1">Uncharacterized protein</fullName>
    </submittedName>
</protein>